<dbReference type="GO" id="GO:0016987">
    <property type="term" value="F:sigma factor activity"/>
    <property type="evidence" value="ECO:0007669"/>
    <property type="project" value="UniProtKB-KW"/>
</dbReference>
<dbReference type="InterPro" id="IPR039425">
    <property type="entry name" value="RNA_pol_sigma-70-like"/>
</dbReference>
<gene>
    <name evidence="7" type="primary">rpoE</name>
    <name evidence="7" type="ORF">GCM10009069_16940</name>
</gene>
<evidence type="ECO:0000313" key="7">
    <source>
        <dbReference type="EMBL" id="GHA94602.1"/>
    </source>
</evidence>
<dbReference type="InterPro" id="IPR013249">
    <property type="entry name" value="RNA_pol_sigma70_r4_t2"/>
</dbReference>
<dbReference type="InterPro" id="IPR036388">
    <property type="entry name" value="WH-like_DNA-bd_sf"/>
</dbReference>
<keyword evidence="2" id="KW-0805">Transcription regulation</keyword>
<dbReference type="GO" id="GO:0003677">
    <property type="term" value="F:DNA binding"/>
    <property type="evidence" value="ECO:0007669"/>
    <property type="project" value="InterPro"/>
</dbReference>
<feature type="domain" description="RNA polymerase sigma factor 70 region 4 type 2" evidence="6">
    <location>
        <begin position="164"/>
        <end position="212"/>
    </location>
</feature>
<evidence type="ECO:0000256" key="2">
    <source>
        <dbReference type="ARBA" id="ARBA00023015"/>
    </source>
</evidence>
<dbReference type="Proteomes" id="UP000634004">
    <property type="component" value="Unassembled WGS sequence"/>
</dbReference>
<dbReference type="InterPro" id="IPR014284">
    <property type="entry name" value="RNA_pol_sigma-70_dom"/>
</dbReference>
<dbReference type="SUPFAM" id="SSF88659">
    <property type="entry name" value="Sigma3 and sigma4 domains of RNA polymerase sigma factors"/>
    <property type="match status" value="1"/>
</dbReference>
<feature type="domain" description="RNA polymerase sigma-70 region 2" evidence="5">
    <location>
        <begin position="61"/>
        <end position="129"/>
    </location>
</feature>
<dbReference type="CDD" id="cd06171">
    <property type="entry name" value="Sigma70_r4"/>
    <property type="match status" value="1"/>
</dbReference>
<dbReference type="PANTHER" id="PTHR43133">
    <property type="entry name" value="RNA POLYMERASE ECF-TYPE SIGMA FACTO"/>
    <property type="match status" value="1"/>
</dbReference>
<evidence type="ECO:0000256" key="1">
    <source>
        <dbReference type="ARBA" id="ARBA00010641"/>
    </source>
</evidence>
<organism evidence="7 8">
    <name type="scientific">Algimonas arctica</name>
    <dbReference type="NCBI Taxonomy" id="1479486"/>
    <lineage>
        <taxon>Bacteria</taxon>
        <taxon>Pseudomonadati</taxon>
        <taxon>Pseudomonadota</taxon>
        <taxon>Alphaproteobacteria</taxon>
        <taxon>Maricaulales</taxon>
        <taxon>Robiginitomaculaceae</taxon>
        <taxon>Algimonas</taxon>
    </lineage>
</organism>
<keyword evidence="3" id="KW-0731">Sigma factor</keyword>
<dbReference type="InterPro" id="IPR013325">
    <property type="entry name" value="RNA_pol_sigma_r2"/>
</dbReference>
<dbReference type="NCBIfam" id="TIGR02937">
    <property type="entry name" value="sigma70-ECF"/>
    <property type="match status" value="1"/>
</dbReference>
<dbReference type="SUPFAM" id="SSF88946">
    <property type="entry name" value="Sigma2 domain of RNA polymerase sigma factors"/>
    <property type="match status" value="1"/>
</dbReference>
<dbReference type="Pfam" id="PF08281">
    <property type="entry name" value="Sigma70_r4_2"/>
    <property type="match status" value="1"/>
</dbReference>
<reference evidence="7" key="1">
    <citation type="journal article" date="2014" name="Int. J. Syst. Evol. Microbiol.">
        <title>Complete genome sequence of Corynebacterium casei LMG S-19264T (=DSM 44701T), isolated from a smear-ripened cheese.</title>
        <authorList>
            <consortium name="US DOE Joint Genome Institute (JGI-PGF)"/>
            <person name="Walter F."/>
            <person name="Albersmeier A."/>
            <person name="Kalinowski J."/>
            <person name="Ruckert C."/>
        </authorList>
    </citation>
    <scope>NUCLEOTIDE SEQUENCE</scope>
    <source>
        <strain evidence="7">KCTC 32513</strain>
    </source>
</reference>
<sequence>MRNDATAQAEIDAERAPAAQATHLPNRAALMTEKSLSASKRDAIWLTAIADNRDATALTALFEVYSPKLIGWLMARGAGGSTAEDAVQDVMIKVWTSAHMFDPSKASFATWVYRMTRNRWIDHQRKHGRMDVRDPELMKTIADEEVPSAETGYMEQQDSHWVNDEIAKLTPSQQVAIRMAYMEFKTHKEISKETGLPLGTVKTRIRSAMQALKANMGERDPD</sequence>
<name>A0A8J3G291_9PROT</name>
<keyword evidence="8" id="KW-1185">Reference proteome</keyword>
<proteinExistence type="inferred from homology"/>
<dbReference type="Gene3D" id="1.10.10.10">
    <property type="entry name" value="Winged helix-like DNA-binding domain superfamily/Winged helix DNA-binding domain"/>
    <property type="match status" value="1"/>
</dbReference>
<evidence type="ECO:0000259" key="5">
    <source>
        <dbReference type="Pfam" id="PF04542"/>
    </source>
</evidence>
<reference evidence="7" key="2">
    <citation type="submission" date="2020-09" db="EMBL/GenBank/DDBJ databases">
        <authorList>
            <person name="Sun Q."/>
            <person name="Kim S."/>
        </authorList>
    </citation>
    <scope>NUCLEOTIDE SEQUENCE</scope>
    <source>
        <strain evidence="7">KCTC 32513</strain>
    </source>
</reference>
<evidence type="ECO:0000313" key="8">
    <source>
        <dbReference type="Proteomes" id="UP000634004"/>
    </source>
</evidence>
<keyword evidence="4" id="KW-0804">Transcription</keyword>
<dbReference type="Gene3D" id="1.10.1740.10">
    <property type="match status" value="1"/>
</dbReference>
<evidence type="ECO:0000256" key="4">
    <source>
        <dbReference type="ARBA" id="ARBA00023163"/>
    </source>
</evidence>
<dbReference type="PANTHER" id="PTHR43133:SF62">
    <property type="entry name" value="RNA POLYMERASE SIGMA FACTOR SIGZ"/>
    <property type="match status" value="1"/>
</dbReference>
<dbReference type="GO" id="GO:0006352">
    <property type="term" value="P:DNA-templated transcription initiation"/>
    <property type="evidence" value="ECO:0007669"/>
    <property type="project" value="InterPro"/>
</dbReference>
<protein>
    <submittedName>
        <fullName evidence="7">ECF RNA polymerase sigma factor RpoE</fullName>
    </submittedName>
</protein>
<evidence type="ECO:0000259" key="6">
    <source>
        <dbReference type="Pfam" id="PF08281"/>
    </source>
</evidence>
<dbReference type="InterPro" id="IPR013324">
    <property type="entry name" value="RNA_pol_sigma_r3/r4-like"/>
</dbReference>
<dbReference type="AlphaFoldDB" id="A0A8J3G291"/>
<accession>A0A8J3G291</accession>
<comment type="caution">
    <text evidence="7">The sequence shown here is derived from an EMBL/GenBank/DDBJ whole genome shotgun (WGS) entry which is preliminary data.</text>
</comment>
<dbReference type="Pfam" id="PF04542">
    <property type="entry name" value="Sigma70_r2"/>
    <property type="match status" value="1"/>
</dbReference>
<comment type="similarity">
    <text evidence="1">Belongs to the sigma-70 factor family. ECF subfamily.</text>
</comment>
<dbReference type="InterPro" id="IPR007627">
    <property type="entry name" value="RNA_pol_sigma70_r2"/>
</dbReference>
<evidence type="ECO:0000256" key="3">
    <source>
        <dbReference type="ARBA" id="ARBA00023082"/>
    </source>
</evidence>
<dbReference type="EMBL" id="BMZH01000006">
    <property type="protein sequence ID" value="GHA94602.1"/>
    <property type="molecule type" value="Genomic_DNA"/>
</dbReference>